<dbReference type="EMBL" id="CAEZZU010000014">
    <property type="protein sequence ID" value="CAB4769898.1"/>
    <property type="molecule type" value="Genomic_DNA"/>
</dbReference>
<evidence type="ECO:0000313" key="2">
    <source>
        <dbReference type="EMBL" id="CAB4769898.1"/>
    </source>
</evidence>
<reference evidence="2" key="1">
    <citation type="submission" date="2020-05" db="EMBL/GenBank/DDBJ databases">
        <authorList>
            <person name="Chiriac C."/>
            <person name="Salcher M."/>
            <person name="Ghai R."/>
            <person name="Kavagutti S V."/>
        </authorList>
    </citation>
    <scope>NUCLEOTIDE SEQUENCE</scope>
</reference>
<proteinExistence type="predicted"/>
<dbReference type="AlphaFoldDB" id="A0A6J6VGA1"/>
<organism evidence="2">
    <name type="scientific">freshwater metagenome</name>
    <dbReference type="NCBI Taxonomy" id="449393"/>
    <lineage>
        <taxon>unclassified sequences</taxon>
        <taxon>metagenomes</taxon>
        <taxon>ecological metagenomes</taxon>
    </lineage>
</organism>
<sequence>MPGPARQPGRPGAIRSGYLLGLSTRDICSGYLLELFIGVVGAERMDPPRLLSRAPLVIHDDAVDGTDWWQAFATSAAEFRDDDDIHTVVKDRPKLRRAGT</sequence>
<dbReference type="EMBL" id="CAEZWM010000015">
    <property type="protein sequence ID" value="CAB4648220.1"/>
    <property type="molecule type" value="Genomic_DNA"/>
</dbReference>
<evidence type="ECO:0000313" key="1">
    <source>
        <dbReference type="EMBL" id="CAB4648220.1"/>
    </source>
</evidence>
<protein>
    <submittedName>
        <fullName evidence="2">Unannotated protein</fullName>
    </submittedName>
</protein>
<accession>A0A6J6VGA1</accession>
<name>A0A6J6VGA1_9ZZZZ</name>
<gene>
    <name evidence="1" type="ORF">UFOPK2242_00239</name>
    <name evidence="2" type="ORF">UFOPK2925_00213</name>
</gene>